<dbReference type="EMBL" id="BGPR01000007">
    <property type="protein sequence ID" value="GBL75455.1"/>
    <property type="molecule type" value="Genomic_DNA"/>
</dbReference>
<proteinExistence type="predicted"/>
<keyword evidence="2" id="KW-1185">Reference proteome</keyword>
<sequence>MCKHIHAFCLKENLFCNSHQIAQSASSNDKAIKEKQAILTEKPKFDKLKDLKSSAVSLIMNLVPEIQEYSEEQCKEFIKGITVLKHKCEAIKSAEKSYKTLPPVASTSSVLKKVKPQRSFPIKKQKSVKKLQASYKQADTLKNILLSKPETYEVASTHMSLDHTYSENV</sequence>
<evidence type="ECO:0000313" key="2">
    <source>
        <dbReference type="Proteomes" id="UP000499080"/>
    </source>
</evidence>
<protein>
    <submittedName>
        <fullName evidence="1">Uncharacterized protein</fullName>
    </submittedName>
</protein>
<reference evidence="1 2" key="1">
    <citation type="journal article" date="2019" name="Sci. Rep.">
        <title>Orb-weaving spider Araneus ventricosus genome elucidates the spidroin gene catalogue.</title>
        <authorList>
            <person name="Kono N."/>
            <person name="Nakamura H."/>
            <person name="Ohtoshi R."/>
            <person name="Moran D.A.P."/>
            <person name="Shinohara A."/>
            <person name="Yoshida Y."/>
            <person name="Fujiwara M."/>
            <person name="Mori M."/>
            <person name="Tomita M."/>
            <person name="Arakawa K."/>
        </authorList>
    </citation>
    <scope>NUCLEOTIDE SEQUENCE [LARGE SCALE GENOMIC DNA]</scope>
</reference>
<evidence type="ECO:0000313" key="1">
    <source>
        <dbReference type="EMBL" id="GBL75455.1"/>
    </source>
</evidence>
<name>A0A4Y2A825_ARAVE</name>
<dbReference type="AlphaFoldDB" id="A0A4Y2A825"/>
<dbReference type="OrthoDB" id="6777076at2759"/>
<accession>A0A4Y2A825</accession>
<gene>
    <name evidence="1" type="ORF">AVEN_194634_1</name>
</gene>
<organism evidence="1 2">
    <name type="scientific">Araneus ventricosus</name>
    <name type="common">Orbweaver spider</name>
    <name type="synonym">Epeira ventricosa</name>
    <dbReference type="NCBI Taxonomy" id="182803"/>
    <lineage>
        <taxon>Eukaryota</taxon>
        <taxon>Metazoa</taxon>
        <taxon>Ecdysozoa</taxon>
        <taxon>Arthropoda</taxon>
        <taxon>Chelicerata</taxon>
        <taxon>Arachnida</taxon>
        <taxon>Araneae</taxon>
        <taxon>Araneomorphae</taxon>
        <taxon>Entelegynae</taxon>
        <taxon>Araneoidea</taxon>
        <taxon>Araneidae</taxon>
        <taxon>Araneus</taxon>
    </lineage>
</organism>
<comment type="caution">
    <text evidence="1">The sequence shown here is derived from an EMBL/GenBank/DDBJ whole genome shotgun (WGS) entry which is preliminary data.</text>
</comment>
<dbReference type="Proteomes" id="UP000499080">
    <property type="component" value="Unassembled WGS sequence"/>
</dbReference>